<evidence type="ECO:0000313" key="1">
    <source>
        <dbReference type="EMBL" id="AAZ97040.1"/>
    </source>
</evidence>
<protein>
    <submittedName>
        <fullName evidence="1">Phosphohistidine Phosphatase, SixA</fullName>
    </submittedName>
</protein>
<dbReference type="eggNOG" id="COG2062">
    <property type="taxonomic scope" value="Bacteria"/>
</dbReference>
<dbReference type="SMART" id="SM00855">
    <property type="entry name" value="PGAM"/>
    <property type="match status" value="1"/>
</dbReference>
<dbReference type="STRING" id="292415.Tbd_1087"/>
<evidence type="ECO:0000313" key="2">
    <source>
        <dbReference type="Proteomes" id="UP000008291"/>
    </source>
</evidence>
<proteinExistence type="predicted"/>
<dbReference type="InterPro" id="IPR013078">
    <property type="entry name" value="His_Pase_superF_clade-1"/>
</dbReference>
<dbReference type="Pfam" id="PF00300">
    <property type="entry name" value="His_Phos_1"/>
    <property type="match status" value="1"/>
</dbReference>
<dbReference type="InterPro" id="IPR029033">
    <property type="entry name" value="His_PPase_superfam"/>
</dbReference>
<organism evidence="1 2">
    <name type="scientific">Thiobacillus denitrificans (strain ATCC 25259 / T1)</name>
    <dbReference type="NCBI Taxonomy" id="292415"/>
    <lineage>
        <taxon>Bacteria</taxon>
        <taxon>Pseudomonadati</taxon>
        <taxon>Pseudomonadota</taxon>
        <taxon>Betaproteobacteria</taxon>
        <taxon>Nitrosomonadales</taxon>
        <taxon>Thiobacillaceae</taxon>
        <taxon>Thiobacillus</taxon>
    </lineage>
</organism>
<reference evidence="1 2" key="1">
    <citation type="journal article" date="2006" name="J. Bacteriol.">
        <title>The genome sequence of the obligately chemolithoautotrophic, facultatively anaerobic bacterium Thiobacillus denitrificans.</title>
        <authorList>
            <person name="Beller H.R."/>
            <person name="Chain P.S."/>
            <person name="Letain T.E."/>
            <person name="Chakicherla A."/>
            <person name="Larimer F.W."/>
            <person name="Richardson P.M."/>
            <person name="Coleman M.A."/>
            <person name="Wood A.P."/>
            <person name="Kelly D.P."/>
        </authorList>
    </citation>
    <scope>NUCLEOTIDE SEQUENCE [LARGE SCALE GENOMIC DNA]</scope>
    <source>
        <strain evidence="1 2">ATCC 25259</strain>
    </source>
</reference>
<dbReference type="Gene3D" id="3.40.50.1240">
    <property type="entry name" value="Phosphoglycerate mutase-like"/>
    <property type="match status" value="1"/>
</dbReference>
<dbReference type="OrthoDB" id="9814783at2"/>
<keyword evidence="2" id="KW-1185">Reference proteome</keyword>
<dbReference type="CDD" id="cd07040">
    <property type="entry name" value="HP"/>
    <property type="match status" value="1"/>
</dbReference>
<dbReference type="EMBL" id="CP000116">
    <property type="protein sequence ID" value="AAZ97040.1"/>
    <property type="molecule type" value="Genomic_DNA"/>
</dbReference>
<sequence length="150" mass="16466">MELILWRHAEAEDTSPDMTRALTGRGRKQAARMADWLNPRLPQDIRVLVSPATRAVQTAQALGRYYDQLPELAPGAGVDAVLAAAGWPDGAYPVLIVGHQPTLGQVALHLLAGQEGDVAMRKGGIWWFQNRERNGRLQVVLRAVASPDWL</sequence>
<dbReference type="AlphaFoldDB" id="Q3SJV9"/>
<dbReference type="RefSeq" id="WP_011311599.1">
    <property type="nucleotide sequence ID" value="NC_007404.1"/>
</dbReference>
<gene>
    <name evidence="1" type="ordered locus">Tbd_1087</name>
</gene>
<accession>Q3SJV9</accession>
<dbReference type="Proteomes" id="UP000008291">
    <property type="component" value="Chromosome"/>
</dbReference>
<dbReference type="SUPFAM" id="SSF53254">
    <property type="entry name" value="Phosphoglycerate mutase-like"/>
    <property type="match status" value="1"/>
</dbReference>
<dbReference type="KEGG" id="tbd:Tbd_1087"/>
<name>Q3SJV9_THIDA</name>
<dbReference type="HOGENOM" id="CLU_084603_3_0_4"/>